<proteinExistence type="predicted"/>
<feature type="repeat" description="Cell wall-binding" evidence="2">
    <location>
        <begin position="1013"/>
        <end position="1032"/>
    </location>
</feature>
<evidence type="ECO:0008006" key="6">
    <source>
        <dbReference type="Google" id="ProtNLM"/>
    </source>
</evidence>
<keyword evidence="3" id="KW-0732">Signal</keyword>
<accession>A0A6N7UXX8</accession>
<dbReference type="RefSeq" id="WP_154476023.1">
    <property type="nucleotide sequence ID" value="NZ_VULY01000018.1"/>
</dbReference>
<reference evidence="4 5" key="1">
    <citation type="submission" date="2019-08" db="EMBL/GenBank/DDBJ databases">
        <title>In-depth cultivation of the pig gut microbiome towards novel bacterial diversity and tailored functional studies.</title>
        <authorList>
            <person name="Wylensek D."/>
            <person name="Hitch T.C.A."/>
            <person name="Clavel T."/>
        </authorList>
    </citation>
    <scope>NUCLEOTIDE SEQUENCE [LARGE SCALE GENOMIC DNA]</scope>
    <source>
        <strain evidence="4 5">68-1-5</strain>
    </source>
</reference>
<comment type="caution">
    <text evidence="4">The sequence shown here is derived from an EMBL/GenBank/DDBJ whole genome shotgun (WGS) entry which is preliminary data.</text>
</comment>
<evidence type="ECO:0000256" key="3">
    <source>
        <dbReference type="SAM" id="SignalP"/>
    </source>
</evidence>
<feature type="repeat" description="Cell wall-binding" evidence="2">
    <location>
        <begin position="1093"/>
        <end position="1112"/>
    </location>
</feature>
<dbReference type="InterPro" id="IPR018337">
    <property type="entry name" value="Cell_wall/Cho-bd_repeat"/>
</dbReference>
<dbReference type="Pfam" id="PF01473">
    <property type="entry name" value="Choline_bind_1"/>
    <property type="match status" value="8"/>
</dbReference>
<organism evidence="4 5">
    <name type="scientific">Suipraeoptans intestinalis</name>
    <dbReference type="NCBI Taxonomy" id="2606628"/>
    <lineage>
        <taxon>Bacteria</taxon>
        <taxon>Bacillati</taxon>
        <taxon>Bacillota</taxon>
        <taxon>Clostridia</taxon>
        <taxon>Lachnospirales</taxon>
        <taxon>Lachnospiraceae</taxon>
        <taxon>Suipraeoptans</taxon>
    </lineage>
</organism>
<gene>
    <name evidence="4" type="ORF">FYJ34_02590</name>
</gene>
<sequence length="1175" mass="127073">MKKKIISLLLAGALVFSQGSLVFAAGGDDTPPENAGEVRAIASLTDVQEKERTTLSDERVQVVYTVTGTNLGAIGVKARISANGREFTPEECSIQQTGSDTEKTVTVVVPKNTDIYAANYAVQFWPTEDTSGYRAFQKTINLPAPSVDDKTKVTTITSGLPVVPSAGGNVDITITGEKLKEGTGVAFEAPDKLDITADSQEVTFSAWEVRPSKVVFTAKLPANTEEADKVYTITATPKDGGEAKSVQITVKGTNSAVEIPKSVLTGFVDVGTGKETVEITHEGGLRNLRLRGADLDNSNNGLMTSEAPNGVQISASDEAVELSGWMTSAKYVMFDAVFPENKTDQDKTYIITATPKAGGESKTVTVIVKKAENVTPEPVLLPVITKVEVDPANVEAKGGPVDFTVTGENLTKDNYTAAVKVFEDGAETSAVVVSPIKINVENNGTKGNGVMAIPENKTNKEREYRLTVTPTIEGASGQTAVVKQAKGEGTEEPIPEPAKAEIQRMQVKSGAELPAEGGSAVVNILGTDLDSREEEHTNEPDGITVSVDPSAEIAYTTKQTKVVATLRLPANEAKEDKTYTVTAVPKTGGESKQVTIVVKGKEEVTPQPVDAVITKVTADKTRVSAKGERVDFTVEGENLTTENYTREVKVFEDGVEKKDLTAKTIMISATEGMIAIPENRTEKEREYRLIVTSVKEGAEAKTVSILQDGYVEEVTTVTGVTVKSGAELPAEGGQAVLEIEGTALDSLGISHFDMPDNITIKADPSGELIPDFMTTAQKVTITFECPKNDTKEDKTYTITVAPKTGGESKQATIVVKAKEEAQVPVIRDVKTCCKEVKAEEDFIIVTAVGDHLTKDNWDAVVEVYEKDTENKVDGVSVKVERHEKPEKVIVRVPANTTGKELEYRITVALKAEGAQTFLRKVTQPKKEEEKAGWREDSVGKWYRYADGTYPKAQIAEIEGEMYYFNAQGYLECCRWVQADGNWYYLTSESKAQKGWAGIGGSWYFFDKKTAKMQTGWVQDGDTWYFLDGSGAMRTGWVQTGGSWYFLDGSGAMKTGWLQDGGKWYLLAENGAMRIGWAKDGDTWYFLDGSGAMQTGWVQDSGNWYFLNGSGAMQTGWVQTGGSWYFLNESGAMQTGWLQQGNTWYYLKADGSMAAGTVINVGGTNYRFAGSGAWIG</sequence>
<dbReference type="EMBL" id="VULY01000018">
    <property type="protein sequence ID" value="MSR93195.1"/>
    <property type="molecule type" value="Genomic_DNA"/>
</dbReference>
<evidence type="ECO:0000313" key="4">
    <source>
        <dbReference type="EMBL" id="MSR93195.1"/>
    </source>
</evidence>
<dbReference type="Proteomes" id="UP000434409">
    <property type="component" value="Unassembled WGS sequence"/>
</dbReference>
<feature type="repeat" description="Cell wall-binding" evidence="2">
    <location>
        <begin position="1033"/>
        <end position="1052"/>
    </location>
</feature>
<evidence type="ECO:0000313" key="5">
    <source>
        <dbReference type="Proteomes" id="UP000434409"/>
    </source>
</evidence>
<evidence type="ECO:0000256" key="1">
    <source>
        <dbReference type="ARBA" id="ARBA00022737"/>
    </source>
</evidence>
<dbReference type="AlphaFoldDB" id="A0A6N7UXX8"/>
<feature type="repeat" description="Cell wall-binding" evidence="2">
    <location>
        <begin position="1113"/>
        <end position="1132"/>
    </location>
</feature>
<keyword evidence="1" id="KW-0677">Repeat</keyword>
<dbReference type="PROSITE" id="PS51170">
    <property type="entry name" value="CW"/>
    <property type="match status" value="6"/>
</dbReference>
<feature type="repeat" description="Cell wall-binding" evidence="2">
    <location>
        <begin position="1053"/>
        <end position="1072"/>
    </location>
</feature>
<evidence type="ECO:0000256" key="2">
    <source>
        <dbReference type="PROSITE-ProRule" id="PRU00591"/>
    </source>
</evidence>
<protein>
    <recommendedName>
        <fullName evidence="6">N-acetylmuramoyl-L-alanine amidase family protein</fullName>
    </recommendedName>
</protein>
<feature type="repeat" description="Cell wall-binding" evidence="2">
    <location>
        <begin position="1133"/>
        <end position="1152"/>
    </location>
</feature>
<dbReference type="Gene3D" id="2.10.270.10">
    <property type="entry name" value="Cholin Binding"/>
    <property type="match status" value="2"/>
</dbReference>
<name>A0A6N7UXX8_9FIRM</name>
<keyword evidence="5" id="KW-1185">Reference proteome</keyword>
<feature type="signal peptide" evidence="3">
    <location>
        <begin position="1"/>
        <end position="24"/>
    </location>
</feature>
<feature type="chain" id="PRO_5027110598" description="N-acetylmuramoyl-L-alanine amidase family protein" evidence="3">
    <location>
        <begin position="25"/>
        <end position="1175"/>
    </location>
</feature>
<dbReference type="Gene3D" id="2.20.120.10">
    <property type="entry name" value="Multimodular pneumococcal cell wall endolysin, domain 3"/>
    <property type="match status" value="3"/>
</dbReference>
<dbReference type="SUPFAM" id="SSF69360">
    <property type="entry name" value="Cell wall binding repeat"/>
    <property type="match status" value="2"/>
</dbReference>